<sequence length="147" mass="15739">MDTGLQVSQQNSASTNSGNVIVLNNSDMMHQRANLSGQQIVLKTSSSPTSHSTQGQILQTADGQFIILQSADQQQNQSTQYVQVGGQILQISNVQSSQQPQSITIPAGALQLTGNGQQIVQLATPTKMQTSTQNGSVIMVRFYFSSI</sequence>
<evidence type="ECO:0000313" key="4">
    <source>
        <dbReference type="Proteomes" id="UP000681967"/>
    </source>
</evidence>
<organism evidence="3 4">
    <name type="scientific">Rotaria magnacalcarata</name>
    <dbReference type="NCBI Taxonomy" id="392030"/>
    <lineage>
        <taxon>Eukaryota</taxon>
        <taxon>Metazoa</taxon>
        <taxon>Spiralia</taxon>
        <taxon>Gnathifera</taxon>
        <taxon>Rotifera</taxon>
        <taxon>Eurotatoria</taxon>
        <taxon>Bdelloidea</taxon>
        <taxon>Philodinida</taxon>
        <taxon>Philodinidae</taxon>
        <taxon>Rotaria</taxon>
    </lineage>
</organism>
<accession>A0A8S3ES16</accession>
<evidence type="ECO:0000313" key="3">
    <source>
        <dbReference type="EMBL" id="CAF5081963.1"/>
    </source>
</evidence>
<dbReference type="EMBL" id="CAJOBJ010005565">
    <property type="protein sequence ID" value="CAF4035404.1"/>
    <property type="molecule type" value="Genomic_DNA"/>
</dbReference>
<name>A0A8S3ES16_9BILA</name>
<evidence type="ECO:0000313" key="2">
    <source>
        <dbReference type="EMBL" id="CAF5045864.1"/>
    </source>
</evidence>
<dbReference type="Proteomes" id="UP000681720">
    <property type="component" value="Unassembled WGS sequence"/>
</dbReference>
<proteinExistence type="predicted"/>
<dbReference type="AlphaFoldDB" id="A0A8S3ES16"/>
<reference evidence="3" key="1">
    <citation type="submission" date="2021-02" db="EMBL/GenBank/DDBJ databases">
        <authorList>
            <person name="Nowell W R."/>
        </authorList>
    </citation>
    <scope>NUCLEOTIDE SEQUENCE</scope>
</reference>
<dbReference type="Proteomes" id="UP000681967">
    <property type="component" value="Unassembled WGS sequence"/>
</dbReference>
<comment type="caution">
    <text evidence="3">The sequence shown here is derived from an EMBL/GenBank/DDBJ whole genome shotgun (WGS) entry which is preliminary data.</text>
</comment>
<dbReference type="EMBL" id="CAJOBH010233823">
    <property type="protein sequence ID" value="CAF5081963.1"/>
    <property type="molecule type" value="Genomic_DNA"/>
</dbReference>
<protein>
    <submittedName>
        <fullName evidence="3">Uncharacterized protein</fullName>
    </submittedName>
</protein>
<evidence type="ECO:0000313" key="1">
    <source>
        <dbReference type="EMBL" id="CAF4035404.1"/>
    </source>
</evidence>
<gene>
    <name evidence="3" type="ORF">BYL167_LOCUS62038</name>
    <name evidence="1" type="ORF">GIL414_LOCUS13622</name>
    <name evidence="2" type="ORF">SMN809_LOCUS58905</name>
</gene>
<dbReference type="EMBL" id="CAJOBI010222938">
    <property type="protein sequence ID" value="CAF5045864.1"/>
    <property type="molecule type" value="Genomic_DNA"/>
</dbReference>
<dbReference type="Proteomes" id="UP000676336">
    <property type="component" value="Unassembled WGS sequence"/>
</dbReference>